<feature type="compositionally biased region" description="Polar residues" evidence="1">
    <location>
        <begin position="147"/>
        <end position="160"/>
    </location>
</feature>
<keyword evidence="2" id="KW-0732">Signal</keyword>
<dbReference type="Proteomes" id="UP001240150">
    <property type="component" value="Chromosome"/>
</dbReference>
<feature type="region of interest" description="Disordered" evidence="1">
    <location>
        <begin position="136"/>
        <end position="160"/>
    </location>
</feature>
<evidence type="ECO:0000313" key="4">
    <source>
        <dbReference type="Proteomes" id="UP001240150"/>
    </source>
</evidence>
<dbReference type="RefSeq" id="WP_284914584.1">
    <property type="nucleotide sequence ID" value="NZ_CP126980.1"/>
</dbReference>
<gene>
    <name evidence="3" type="ORF">ACTOB_005354</name>
</gene>
<sequence>MRGSTIAAVATCTLLAITGCAKSEDNAPVATAAGAANTAGLDQGTAAACTLADQATKGQDGRDLDLATAKDIVTLGNTSKSTIITAATDVLSASLSKAQAAAGNPDEAVLVAEVSSSILKFQTACQDTDAVKASITKESKNAGGTGATSDSTSVTNDKGK</sequence>
<evidence type="ECO:0000256" key="1">
    <source>
        <dbReference type="SAM" id="MobiDB-lite"/>
    </source>
</evidence>
<keyword evidence="4" id="KW-1185">Reference proteome</keyword>
<proteinExistence type="predicted"/>
<dbReference type="EMBL" id="CP126980">
    <property type="protein sequence ID" value="WIM93377.1"/>
    <property type="molecule type" value="Genomic_DNA"/>
</dbReference>
<evidence type="ECO:0008006" key="5">
    <source>
        <dbReference type="Google" id="ProtNLM"/>
    </source>
</evidence>
<name>A0ABY8W7R4_9ACTN</name>
<evidence type="ECO:0000256" key="2">
    <source>
        <dbReference type="SAM" id="SignalP"/>
    </source>
</evidence>
<dbReference type="PROSITE" id="PS51257">
    <property type="entry name" value="PROKAR_LIPOPROTEIN"/>
    <property type="match status" value="1"/>
</dbReference>
<evidence type="ECO:0000313" key="3">
    <source>
        <dbReference type="EMBL" id="WIM93377.1"/>
    </source>
</evidence>
<protein>
    <recommendedName>
        <fullName evidence="5">Secreted protein</fullName>
    </recommendedName>
</protein>
<organism evidence="3 4">
    <name type="scientific">Actinoplanes oblitus</name>
    <dbReference type="NCBI Taxonomy" id="3040509"/>
    <lineage>
        <taxon>Bacteria</taxon>
        <taxon>Bacillati</taxon>
        <taxon>Actinomycetota</taxon>
        <taxon>Actinomycetes</taxon>
        <taxon>Micromonosporales</taxon>
        <taxon>Micromonosporaceae</taxon>
        <taxon>Actinoplanes</taxon>
    </lineage>
</organism>
<feature type="chain" id="PRO_5046959538" description="Secreted protein" evidence="2">
    <location>
        <begin position="24"/>
        <end position="160"/>
    </location>
</feature>
<accession>A0ABY8W7R4</accession>
<feature type="signal peptide" evidence="2">
    <location>
        <begin position="1"/>
        <end position="23"/>
    </location>
</feature>
<reference evidence="3 4" key="1">
    <citation type="submission" date="2023-06" db="EMBL/GenBank/DDBJ databases">
        <authorList>
            <person name="Yushchuk O."/>
            <person name="Binda E."/>
            <person name="Ruckert-Reed C."/>
            <person name="Fedorenko V."/>
            <person name="Kalinowski J."/>
            <person name="Marinelli F."/>
        </authorList>
    </citation>
    <scope>NUCLEOTIDE SEQUENCE [LARGE SCALE GENOMIC DNA]</scope>
    <source>
        <strain evidence="3 4">NRRL 3884</strain>
    </source>
</reference>